<gene>
    <name evidence="3" type="ORF">ACFSRY_08290</name>
</gene>
<dbReference type="RefSeq" id="WP_377505272.1">
    <property type="nucleotide sequence ID" value="NZ_JBHULU010000012.1"/>
</dbReference>
<feature type="domain" description="Tail specific protease" evidence="2">
    <location>
        <begin position="260"/>
        <end position="446"/>
    </location>
</feature>
<dbReference type="PANTHER" id="PTHR32060:SF22">
    <property type="entry name" value="CARBOXYL-TERMINAL-PROCESSING PEPTIDASE 3, CHLOROPLASTIC"/>
    <property type="match status" value="1"/>
</dbReference>
<dbReference type="Pfam" id="PF03572">
    <property type="entry name" value="Peptidase_S41"/>
    <property type="match status" value="1"/>
</dbReference>
<reference evidence="4" key="1">
    <citation type="journal article" date="2019" name="Int. J. Syst. Evol. Microbiol.">
        <title>The Global Catalogue of Microorganisms (GCM) 10K type strain sequencing project: providing services to taxonomists for standard genome sequencing and annotation.</title>
        <authorList>
            <consortium name="The Broad Institute Genomics Platform"/>
            <consortium name="The Broad Institute Genome Sequencing Center for Infectious Disease"/>
            <person name="Wu L."/>
            <person name="Ma J."/>
        </authorList>
    </citation>
    <scope>NUCLEOTIDE SEQUENCE [LARGE SCALE GENOMIC DNA]</scope>
    <source>
        <strain evidence="4">KCTC 42498</strain>
    </source>
</reference>
<protein>
    <submittedName>
        <fullName evidence="3">S41 family peptidase</fullName>
    </submittedName>
</protein>
<organism evidence="3 4">
    <name type="scientific">Pontibacter locisalis</name>
    <dbReference type="NCBI Taxonomy" id="1719035"/>
    <lineage>
        <taxon>Bacteria</taxon>
        <taxon>Pseudomonadati</taxon>
        <taxon>Bacteroidota</taxon>
        <taxon>Cytophagia</taxon>
        <taxon>Cytophagales</taxon>
        <taxon>Hymenobacteraceae</taxon>
        <taxon>Pontibacter</taxon>
    </lineage>
</organism>
<dbReference type="EMBL" id="JBHULU010000012">
    <property type="protein sequence ID" value="MFD2513861.1"/>
    <property type="molecule type" value="Genomic_DNA"/>
</dbReference>
<dbReference type="Gene3D" id="3.90.226.10">
    <property type="entry name" value="2-enoyl-CoA Hydratase, Chain A, domain 1"/>
    <property type="match status" value="1"/>
</dbReference>
<dbReference type="PANTHER" id="PTHR32060">
    <property type="entry name" value="TAIL-SPECIFIC PROTEASE"/>
    <property type="match status" value="1"/>
</dbReference>
<evidence type="ECO:0000256" key="1">
    <source>
        <dbReference type="SAM" id="SignalP"/>
    </source>
</evidence>
<comment type="caution">
    <text evidence="3">The sequence shown here is derived from an EMBL/GenBank/DDBJ whole genome shotgun (WGS) entry which is preliminary data.</text>
</comment>
<dbReference type="InterPro" id="IPR005151">
    <property type="entry name" value="Tail-specific_protease"/>
</dbReference>
<sequence length="478" mass="53436">MKKVLPLFLLLFAAAQLAFAQQAPQEELFTPEQMRQDLDSMYSWVNATHPNLYLRISKEKADKEWEKVRKQLKAPLTAREFSIISSPLLSQYWDGHTGLGIDLEDKGLQEYHENGGKFFPFGVEVRGQELIVTKATDASGVKPGAKITKINGVKTGALLKKMLFVWSADNQKNQAANMGRLFGITLWGAYGWGDKVEVEYQNYGDSRKQKEVLNGISYSDLWKLMSAGSRSYNLTIHEKESLAVLELFSLNRTKALEVFLDSAFTAIKEKNIQHLAIDMRRSGGGNSVVGDMVLQYTTTKPYKQGDAKITRYSTVLAAMPYNKGLKSTMDRISQNEGFENNRYRSEWEAKAPEPLAKPELLFEGKLYMLTAPRTFSSSHMMASAFKAYKLGTMIGEATGGSMQFFGEPASFQLPNTKLWGNCAVAEWLSAGFTEANADKGVQPDIEMKQSIKDLAEGRDTVLEFLKESIRTGKLAAVK</sequence>
<dbReference type="Proteomes" id="UP001597544">
    <property type="component" value="Unassembled WGS sequence"/>
</dbReference>
<accession>A0ABW5IL35</accession>
<evidence type="ECO:0000313" key="3">
    <source>
        <dbReference type="EMBL" id="MFD2513861.1"/>
    </source>
</evidence>
<name>A0ABW5IL35_9BACT</name>
<evidence type="ECO:0000259" key="2">
    <source>
        <dbReference type="Pfam" id="PF03572"/>
    </source>
</evidence>
<feature type="chain" id="PRO_5046519506" evidence="1">
    <location>
        <begin position="21"/>
        <end position="478"/>
    </location>
</feature>
<dbReference type="InterPro" id="IPR029045">
    <property type="entry name" value="ClpP/crotonase-like_dom_sf"/>
</dbReference>
<feature type="signal peptide" evidence="1">
    <location>
        <begin position="1"/>
        <end position="20"/>
    </location>
</feature>
<keyword evidence="1" id="KW-0732">Signal</keyword>
<keyword evidence="4" id="KW-1185">Reference proteome</keyword>
<evidence type="ECO:0000313" key="4">
    <source>
        <dbReference type="Proteomes" id="UP001597544"/>
    </source>
</evidence>
<dbReference type="SUPFAM" id="SSF52096">
    <property type="entry name" value="ClpP/crotonase"/>
    <property type="match status" value="1"/>
</dbReference>
<proteinExistence type="predicted"/>